<dbReference type="AlphaFoldDB" id="A0AAD9USP9"/>
<evidence type="ECO:0000313" key="1">
    <source>
        <dbReference type="EMBL" id="KAK2548584.1"/>
    </source>
</evidence>
<name>A0AAD9USP9_ACRCE</name>
<dbReference type="Proteomes" id="UP001249851">
    <property type="component" value="Unassembled WGS sequence"/>
</dbReference>
<dbReference type="SUPFAM" id="SSF52540">
    <property type="entry name" value="P-loop containing nucleoside triphosphate hydrolases"/>
    <property type="match status" value="1"/>
</dbReference>
<reference evidence="1" key="2">
    <citation type="journal article" date="2023" name="Science">
        <title>Genomic signatures of disease resistance in endangered staghorn corals.</title>
        <authorList>
            <person name="Vollmer S.V."/>
            <person name="Selwyn J.D."/>
            <person name="Despard B.A."/>
            <person name="Roesel C.L."/>
        </authorList>
    </citation>
    <scope>NUCLEOTIDE SEQUENCE</scope>
    <source>
        <strain evidence="1">K2</strain>
    </source>
</reference>
<sequence>MEPVILAKGAAGKCFSDLVKACEDHFNWYYPECVNTNDHKTVMCPPVFPFGYVAPTGEASGAMELSKVEEDTIRGDTAELRIFHLLEKFGEKTKQPMFVLTQLNLSEFLKNVLQQNLPADHPVLKNNFNGEIDFVIIHRKIGVILMEVKSNFEFDKRPQSKARKQLDKVEEIILSLIKADDEPEIGVAVYKVIAMPNVSEQCRGNSNFIGLREFDVRSDGNFSDWWLSKFCEIDFDIRKQQKLQNIISIFVGQRSEVNSVVLSRVFKRINTQNFLQKSYKKGVKGAAADRYEVVSKPAEDSEQAILSRQFLFLNPEQLRIWNSGSHTIFNGSSGSGKTILLQFRALRCAKAAQQKVVVVVPMPLIALYKDFFSQNGISLEIMEVLSPVDFFNGSYFESDATSRFHFFADELQAFQTDIPDLSTRLEKVMASFVESECYCWIAYDYMQRNENATSLDVTGGLSSGAKLQNEARNLCKTYGFHHASCLKTVVRSTLEIYDYVQGFVKNSLEDMLKKALTSEHIDEKTKRTFIAFVERYDISNYLGHRVCGPSVAVFEHSELGDIVRIIASEISKWTTEDALNRVAILVTSQFLKENLSQLMTMEKIPVCDVGQQTNGVVLDYGYKAHSYEWPVVIAVSCTQDQCLSSNYIMLTRAVTRLVVIKSIYSR</sequence>
<dbReference type="Gene3D" id="3.40.50.300">
    <property type="entry name" value="P-loop containing nucleotide triphosphate hydrolases"/>
    <property type="match status" value="1"/>
</dbReference>
<proteinExistence type="predicted"/>
<evidence type="ECO:0000313" key="2">
    <source>
        <dbReference type="Proteomes" id="UP001249851"/>
    </source>
</evidence>
<organism evidence="1 2">
    <name type="scientific">Acropora cervicornis</name>
    <name type="common">Staghorn coral</name>
    <dbReference type="NCBI Taxonomy" id="6130"/>
    <lineage>
        <taxon>Eukaryota</taxon>
        <taxon>Metazoa</taxon>
        <taxon>Cnidaria</taxon>
        <taxon>Anthozoa</taxon>
        <taxon>Hexacorallia</taxon>
        <taxon>Scleractinia</taxon>
        <taxon>Astrocoeniina</taxon>
        <taxon>Acroporidae</taxon>
        <taxon>Acropora</taxon>
    </lineage>
</organism>
<accession>A0AAD9USP9</accession>
<protein>
    <submittedName>
        <fullName evidence="1">Uncharacterized protein</fullName>
    </submittedName>
</protein>
<gene>
    <name evidence="1" type="ORF">P5673_031174</name>
</gene>
<keyword evidence="2" id="KW-1185">Reference proteome</keyword>
<reference evidence="1" key="1">
    <citation type="journal article" date="2023" name="G3 (Bethesda)">
        <title>Whole genome assembly and annotation of the endangered Caribbean coral Acropora cervicornis.</title>
        <authorList>
            <person name="Selwyn J.D."/>
            <person name="Vollmer S.V."/>
        </authorList>
    </citation>
    <scope>NUCLEOTIDE SEQUENCE</scope>
    <source>
        <strain evidence="1">K2</strain>
    </source>
</reference>
<dbReference type="InterPro" id="IPR027417">
    <property type="entry name" value="P-loop_NTPase"/>
</dbReference>
<dbReference type="EMBL" id="JARQWQ010000143">
    <property type="protein sequence ID" value="KAK2548584.1"/>
    <property type="molecule type" value="Genomic_DNA"/>
</dbReference>
<comment type="caution">
    <text evidence="1">The sequence shown here is derived from an EMBL/GenBank/DDBJ whole genome shotgun (WGS) entry which is preliminary data.</text>
</comment>